<accession>A0ACC1HRK6</accession>
<protein>
    <submittedName>
        <fullName evidence="1">DNA-directed RNA polymerase</fullName>
        <ecNumber evidence="1">2.7.7.6</ecNumber>
    </submittedName>
</protein>
<keyword evidence="1" id="KW-0240">DNA-directed RNA polymerase</keyword>
<keyword evidence="2" id="KW-1185">Reference proteome</keyword>
<keyword evidence="1" id="KW-0808">Transferase</keyword>
<keyword evidence="1" id="KW-0548">Nucleotidyltransferase</keyword>
<proteinExistence type="predicted"/>
<sequence>MASNGKLFNMTVRKAQAKVERELVQTDWIKSWPPIVRVKIGSMLVSMLIQCAKFTHKHVDPETNETSEEEVPAFSHSHVAQKGKIYGVISIHDSLTKLFSTQPVKDTMNARWLPMLVPPRPWLSYNSGGYLTQNSVCMRTKEAQEQLRYLQRASDEDRLVTVLTGLDVLGMTKWAINRRVFETVIKVWNSGEALAEIPPANRDVVMPPKPEDYDTNKIARVRWGMEAKSAQDQAANNHSIRCDVNYKIEIAKAFLGKPMYFPHNLDFRGRAYPIPPHFNHLGNDLCRGLLLFHEARPLGERGLYWLKIHLANVYGYDKYSHSERIEFTERNLDMIFDSADNPLDGKRWWLNSENPWQTLATCIELAEALRSPEPHKHMSRLHVHQDGTCNGLQHYAALGCDRGGAKHVNLVPSDRPQDVYSAILHFVIKGIEMDVKNDVREAKLLQGRVTRKVIKQTVMTNVYGVTLIGAKEQIMNRLREIEGEDGKPVFDIIDLQPLSLYLAHKVFDSLGEVFTSARMIQDWLNESARRIAKSMPTKVLKDCMNATKSQRRLMKGRAKAADGNVLLPAMSEKAMKRRRQEFIEKLQKQPMSSVVWTTPLGLTVVQPYRKHHKRQIPTHLQSLSIYDHSIPSPVNAQKQKTAFPPNFVHSLDASHMILSAIECHRRGLVFASVHDSYWTHACDVDTMNEVLRDQFVALHRYPIMENLKKEFEERYKDYMMPVVDNGTAPSASSGNQAGNTSGNNKAVAGTKGEKGRATKLSARVTKQSLPDHLNAIFAEGNDEDTSIEGEDPVADACNPANASASKAAGGDQCSNQNMTPTISFMRVKWEPLTFPPLPKTGDFDINEVLQSPYFFS</sequence>
<name>A0ACC1HRK6_9FUNG</name>
<dbReference type="EC" id="2.7.7.6" evidence="1"/>
<evidence type="ECO:0000313" key="1">
    <source>
        <dbReference type="EMBL" id="KAJ1679183.1"/>
    </source>
</evidence>
<reference evidence="1" key="1">
    <citation type="submission" date="2022-06" db="EMBL/GenBank/DDBJ databases">
        <title>Phylogenomic reconstructions and comparative analyses of Kickxellomycotina fungi.</title>
        <authorList>
            <person name="Reynolds N.K."/>
            <person name="Stajich J.E."/>
            <person name="Barry K."/>
            <person name="Grigoriev I.V."/>
            <person name="Crous P."/>
            <person name="Smith M.E."/>
        </authorList>
    </citation>
    <scope>NUCLEOTIDE SEQUENCE</scope>
    <source>
        <strain evidence="1">RSA 2271</strain>
    </source>
</reference>
<keyword evidence="1" id="KW-0804">Transcription</keyword>
<evidence type="ECO:0000313" key="2">
    <source>
        <dbReference type="Proteomes" id="UP001145114"/>
    </source>
</evidence>
<comment type="caution">
    <text evidence="1">The sequence shown here is derived from an EMBL/GenBank/DDBJ whole genome shotgun (WGS) entry which is preliminary data.</text>
</comment>
<dbReference type="Proteomes" id="UP001145114">
    <property type="component" value="Unassembled WGS sequence"/>
</dbReference>
<dbReference type="EMBL" id="JAMZIH010000547">
    <property type="protein sequence ID" value="KAJ1679183.1"/>
    <property type="molecule type" value="Genomic_DNA"/>
</dbReference>
<organism evidence="1 2">
    <name type="scientific">Spiromyces aspiralis</name>
    <dbReference type="NCBI Taxonomy" id="68401"/>
    <lineage>
        <taxon>Eukaryota</taxon>
        <taxon>Fungi</taxon>
        <taxon>Fungi incertae sedis</taxon>
        <taxon>Zoopagomycota</taxon>
        <taxon>Kickxellomycotina</taxon>
        <taxon>Kickxellomycetes</taxon>
        <taxon>Kickxellales</taxon>
        <taxon>Kickxellaceae</taxon>
        <taxon>Spiromyces</taxon>
    </lineage>
</organism>
<gene>
    <name evidence="1" type="primary">RPO41_1</name>
    <name evidence="1" type="ORF">EV182_002567</name>
</gene>